<comment type="caution">
    <text evidence="2">The sequence shown here is derived from an EMBL/GenBank/DDBJ whole genome shotgun (WGS) entry which is preliminary data.</text>
</comment>
<feature type="transmembrane region" description="Helical" evidence="1">
    <location>
        <begin position="6"/>
        <end position="25"/>
    </location>
</feature>
<organism evidence="2 3">
    <name type="scientific">Paenibacillus albiflavus</name>
    <dbReference type="NCBI Taxonomy" id="2545760"/>
    <lineage>
        <taxon>Bacteria</taxon>
        <taxon>Bacillati</taxon>
        <taxon>Bacillota</taxon>
        <taxon>Bacilli</taxon>
        <taxon>Bacillales</taxon>
        <taxon>Paenibacillaceae</taxon>
        <taxon>Paenibacillus</taxon>
    </lineage>
</organism>
<evidence type="ECO:0000313" key="2">
    <source>
        <dbReference type="EMBL" id="TCZ77796.1"/>
    </source>
</evidence>
<protein>
    <submittedName>
        <fullName evidence="2">DUF420 domain-containing protein</fullName>
    </submittedName>
</protein>
<dbReference type="Pfam" id="PF04238">
    <property type="entry name" value="DUF420"/>
    <property type="match status" value="1"/>
</dbReference>
<dbReference type="OrthoDB" id="2375575at2"/>
<dbReference type="InterPro" id="IPR007352">
    <property type="entry name" value="DUF420"/>
</dbReference>
<keyword evidence="1" id="KW-0812">Transmembrane</keyword>
<accession>A0A4R4ECV9</accession>
<dbReference type="AlphaFoldDB" id="A0A4R4ECV9"/>
<name>A0A4R4ECV9_9BACL</name>
<feature type="transmembrane region" description="Helical" evidence="1">
    <location>
        <begin position="37"/>
        <end position="54"/>
    </location>
</feature>
<evidence type="ECO:0000313" key="3">
    <source>
        <dbReference type="Proteomes" id="UP000295418"/>
    </source>
</evidence>
<feature type="transmembrane region" description="Helical" evidence="1">
    <location>
        <begin position="112"/>
        <end position="136"/>
    </location>
</feature>
<dbReference type="PANTHER" id="PTHR37692">
    <property type="entry name" value="HYPOTHETICAL MEMBRANE SPANNING PROTEIN"/>
    <property type="match status" value="1"/>
</dbReference>
<keyword evidence="1" id="KW-1133">Transmembrane helix</keyword>
<reference evidence="2 3" key="1">
    <citation type="submission" date="2019-03" db="EMBL/GenBank/DDBJ databases">
        <authorList>
            <person name="Kim M.K.M."/>
        </authorList>
    </citation>
    <scope>NUCLEOTIDE SEQUENCE [LARGE SCALE GENOMIC DNA]</scope>
    <source>
        <strain evidence="2 3">18JY21-1</strain>
    </source>
</reference>
<gene>
    <name evidence="2" type="ORF">E0485_09990</name>
</gene>
<sequence>MHIFPTISTTFIVISAIFVAFGWYHIVKGNEALHKKLMITGAVFALLFFIVYMSRTIFEGNTEFNGPEGMKLFYQIFLTFHIILATVSAVFGITTLVLAFKEKFAKHRKIGRITATLWMFTAPTGVLVYVLLYILYPGGMSKPMLDVIFGW</sequence>
<evidence type="ECO:0000256" key="1">
    <source>
        <dbReference type="SAM" id="Phobius"/>
    </source>
</evidence>
<dbReference type="EMBL" id="SKFG01000008">
    <property type="protein sequence ID" value="TCZ77796.1"/>
    <property type="molecule type" value="Genomic_DNA"/>
</dbReference>
<dbReference type="PANTHER" id="PTHR37692:SF1">
    <property type="entry name" value="DUF420 DOMAIN-CONTAINING PROTEIN"/>
    <property type="match status" value="1"/>
</dbReference>
<dbReference type="RefSeq" id="WP_132417879.1">
    <property type="nucleotide sequence ID" value="NZ_SKFG01000008.1"/>
</dbReference>
<dbReference type="Proteomes" id="UP000295418">
    <property type="component" value="Unassembled WGS sequence"/>
</dbReference>
<keyword evidence="3" id="KW-1185">Reference proteome</keyword>
<proteinExistence type="predicted"/>
<keyword evidence="1" id="KW-0472">Membrane</keyword>
<feature type="transmembrane region" description="Helical" evidence="1">
    <location>
        <begin position="74"/>
        <end position="100"/>
    </location>
</feature>